<sequence length="359" mass="40626">MVYRAAVVLNAVIAWTKTLSDTLYADGPIKPEVTEPDGQVWRNITTPEVEKVAETLKEFRGRYRYNQMDANIRAMYADVPVISQWDDHETTNNWYPGEVLDDERYQIERRADVLSARGRQAFFENMPISDLHGRGRHDLGQQPQMYRKLSRGSQLDVFCLDMRSYRDANTPGTEDQRTAFLSNRQVEWLLDGLQRSKATWKAIAADMPIGIIVPDGKSIEAVANGRSGAPAGRELEFAYLLKEIKRRKIRNVVWFTADVHYCAAHYYGPEKASFSDFDGFHEFVAGPISAGGFGPNKMDSTFGPQVLFQGVPSYPLQSPRNQKAMFFGYVEIDRAGTMSVSLRNGLGEVVYSKDLEPSR</sequence>
<dbReference type="PANTHER" id="PTHR43606">
    <property type="entry name" value="PHOSPHATASE, PUTATIVE (AFU_ORTHOLOGUE AFUA_6G08710)-RELATED"/>
    <property type="match status" value="1"/>
</dbReference>
<dbReference type="STRING" id="1255658.FM114_15280"/>
<accession>A0A1R4KKE7</accession>
<dbReference type="SUPFAM" id="SSF56300">
    <property type="entry name" value="Metallo-dependent phosphatases"/>
    <property type="match status" value="1"/>
</dbReference>
<gene>
    <name evidence="2" type="ORF">FM114_15280</name>
</gene>
<name>A0A1R4KKE7_9ACTN</name>
<proteinExistence type="predicted"/>
<keyword evidence="3" id="KW-1185">Reference proteome</keyword>
<dbReference type="OrthoDB" id="3497025at2"/>
<evidence type="ECO:0000313" key="3">
    <source>
        <dbReference type="Proteomes" id="UP000188342"/>
    </source>
</evidence>
<reference evidence="2 3" key="1">
    <citation type="submission" date="2017-02" db="EMBL/GenBank/DDBJ databases">
        <authorList>
            <person name="Peterson S.W."/>
        </authorList>
    </citation>
    <scope>NUCLEOTIDE SEQUENCE [LARGE SCALE GENOMIC DNA]</scope>
    <source>
        <strain evidence="2 3">LSP_Lj1</strain>
    </source>
</reference>
<dbReference type="Proteomes" id="UP000188342">
    <property type="component" value="Unassembled WGS sequence"/>
</dbReference>
<organism evidence="2 3">
    <name type="scientific">Luteococcus japonicus LSP_Lj1</name>
    <dbReference type="NCBI Taxonomy" id="1255658"/>
    <lineage>
        <taxon>Bacteria</taxon>
        <taxon>Bacillati</taxon>
        <taxon>Actinomycetota</taxon>
        <taxon>Actinomycetes</taxon>
        <taxon>Propionibacteriales</taxon>
        <taxon>Propionibacteriaceae</taxon>
        <taxon>Luteococcus</taxon>
    </lineage>
</organism>
<protein>
    <submittedName>
        <fullName evidence="2">Phosphodiesterase/alkaline phosphatase D</fullName>
    </submittedName>
</protein>
<dbReference type="Gene3D" id="3.60.21.70">
    <property type="entry name" value="PhoD-like phosphatase"/>
    <property type="match status" value="1"/>
</dbReference>
<dbReference type="AlphaFoldDB" id="A0A1R4KKE7"/>
<dbReference type="EMBL" id="FUKQ01000059">
    <property type="protein sequence ID" value="SJN44647.1"/>
    <property type="molecule type" value="Genomic_DNA"/>
</dbReference>
<dbReference type="RefSeq" id="WP_094766000.1">
    <property type="nucleotide sequence ID" value="NZ_FUKQ01000059.1"/>
</dbReference>
<dbReference type="InterPro" id="IPR029052">
    <property type="entry name" value="Metallo-depent_PP-like"/>
</dbReference>
<feature type="domain" description="PhoD-like phosphatase metallophosphatase" evidence="1">
    <location>
        <begin position="19"/>
        <end position="333"/>
    </location>
</feature>
<dbReference type="InterPro" id="IPR018946">
    <property type="entry name" value="PhoD-like_MPP"/>
</dbReference>
<dbReference type="InterPro" id="IPR052900">
    <property type="entry name" value="Phospholipid_Metab_Enz"/>
</dbReference>
<dbReference type="Pfam" id="PF09423">
    <property type="entry name" value="PhoD"/>
    <property type="match status" value="1"/>
</dbReference>
<evidence type="ECO:0000259" key="1">
    <source>
        <dbReference type="Pfam" id="PF09423"/>
    </source>
</evidence>
<evidence type="ECO:0000313" key="2">
    <source>
        <dbReference type="EMBL" id="SJN44647.1"/>
    </source>
</evidence>
<dbReference type="InterPro" id="IPR038607">
    <property type="entry name" value="PhoD-like_sf"/>
</dbReference>
<dbReference type="PANTHER" id="PTHR43606:SF1">
    <property type="entry name" value="PHOD-LIKE PHOSPHATASE METALLOPHOSPHATASE DOMAIN-CONTAINING PROTEIN"/>
    <property type="match status" value="1"/>
</dbReference>